<organism evidence="2 3">
    <name type="scientific">Methylotenera versatilis (strain 301)</name>
    <dbReference type="NCBI Taxonomy" id="666681"/>
    <lineage>
        <taxon>Bacteria</taxon>
        <taxon>Pseudomonadati</taxon>
        <taxon>Pseudomonadota</taxon>
        <taxon>Betaproteobacteria</taxon>
        <taxon>Nitrosomonadales</taxon>
        <taxon>Methylophilaceae</taxon>
        <taxon>Methylotenera</taxon>
    </lineage>
</organism>
<proteinExistence type="predicted"/>
<dbReference type="InterPro" id="IPR036278">
    <property type="entry name" value="Sialidase_sf"/>
</dbReference>
<reference evidence="2 3" key="2">
    <citation type="journal article" date="2011" name="J. Bacteriol.">
        <title>Genomes of three methylotrophs from a single niche uncover genetic and metabolic divergence of Methylophilaceae.</title>
        <authorList>
            <person name="Lapidus A."/>
            <person name="Clum A."/>
            <person name="Labutti K."/>
            <person name="Kaluzhnaya M.G."/>
            <person name="Lim S."/>
            <person name="Beck D.A."/>
            <person name="Glavina Del Rio T."/>
            <person name="Nolan M."/>
            <person name="Mavromatis K."/>
            <person name="Huntemann M."/>
            <person name="Lucas S."/>
            <person name="Lidstrom M.E."/>
            <person name="Ivanova N."/>
            <person name="Chistoserdova L."/>
        </authorList>
    </citation>
    <scope>NUCLEOTIDE SEQUENCE [LARGE SCALE GENOMIC DNA]</scope>
    <source>
        <strain evidence="2 3">301</strain>
    </source>
</reference>
<feature type="signal peptide" evidence="1">
    <location>
        <begin position="1"/>
        <end position="18"/>
    </location>
</feature>
<feature type="chain" id="PRO_5005343402" evidence="1">
    <location>
        <begin position="19"/>
        <end position="402"/>
    </location>
</feature>
<protein>
    <submittedName>
        <fullName evidence="2">Putative signal peptide protein</fullName>
    </submittedName>
</protein>
<accession>D7DN01</accession>
<dbReference type="Gene3D" id="2.120.10.10">
    <property type="match status" value="2"/>
</dbReference>
<evidence type="ECO:0000256" key="1">
    <source>
        <dbReference type="SAM" id="SignalP"/>
    </source>
</evidence>
<dbReference type="CDD" id="cd15482">
    <property type="entry name" value="Sialidase_non-viral"/>
    <property type="match status" value="2"/>
</dbReference>
<reference evidence="3" key="1">
    <citation type="submission" date="2010-05" db="EMBL/GenBank/DDBJ databases">
        <title>Complete sequence of Methylotenera sp. 301.</title>
        <authorList>
            <person name="Lucas S."/>
            <person name="Copeland A."/>
            <person name="Lapidus A."/>
            <person name="Cheng J.-F."/>
            <person name="Bruce D."/>
            <person name="Goodwin L."/>
            <person name="Pitluck S."/>
            <person name="Clum A."/>
            <person name="Land M."/>
            <person name="Hauser L."/>
            <person name="Kyrpides N."/>
            <person name="Ivanova N."/>
            <person name="Chistoservova L."/>
            <person name="Kalyuzhnaya M."/>
            <person name="Woyke T."/>
        </authorList>
    </citation>
    <scope>NUCLEOTIDE SEQUENCE [LARGE SCALE GENOMIC DNA]</scope>
    <source>
        <strain evidence="3">301</strain>
    </source>
</reference>
<dbReference type="STRING" id="666681.M301_0556"/>
<evidence type="ECO:0000313" key="3">
    <source>
        <dbReference type="Proteomes" id="UP000000383"/>
    </source>
</evidence>
<keyword evidence="1" id="KW-0732">Signal</keyword>
<dbReference type="eggNOG" id="COG4409">
    <property type="taxonomic scope" value="Bacteria"/>
</dbReference>
<evidence type="ECO:0000313" key="2">
    <source>
        <dbReference type="EMBL" id="ADI28940.1"/>
    </source>
</evidence>
<dbReference type="EMBL" id="CP002056">
    <property type="protein sequence ID" value="ADI28940.1"/>
    <property type="molecule type" value="Genomic_DNA"/>
</dbReference>
<dbReference type="RefSeq" id="WP_013147256.1">
    <property type="nucleotide sequence ID" value="NC_014207.1"/>
</dbReference>
<dbReference type="SUPFAM" id="SSF50939">
    <property type="entry name" value="Sialidases"/>
    <property type="match status" value="1"/>
</dbReference>
<dbReference type="AlphaFoldDB" id="D7DN01"/>
<keyword evidence="3" id="KW-1185">Reference proteome</keyword>
<sequence precursor="true">MKILLALCLFCSSLVASAHDDHTKSQDNSLAISVAFDAQGSLWRVLEKNGLILVSSSRDLGKTFSSPVQVTPNAQKIGADGEARPKIAIGPEGNIYLTWTEALKKPFTGYIWFSRSINGGKSFEKPIIVHTDRAEITHRFDELNVAKTGDAKGKVTVTWIDKRDLIAAKSAGKPYEGAAIYYATSSNQGASFAPEQKLADSSCECCRIALTNKPDGTVAAMWRHVFEGSERDHMMAEIPVQVNQVPVTKRATFGRWKIDGCPHHGAALATGGEGKDWWGYHMAWFDGGNDDSGKDASLFYARMDGEAWVSSPPKKFGKHNNQAGHPALLSMGENVWLVWREIESKNNKILGMFSDDGGRSWGAPKELATSAGKSDYPILLTKDNRAYLAWNTDKDGLILLGL</sequence>
<dbReference type="Proteomes" id="UP000000383">
    <property type="component" value="Chromosome"/>
</dbReference>
<name>D7DN01_METV0</name>
<dbReference type="OrthoDB" id="9764969at2"/>
<dbReference type="HOGENOM" id="CLU_658671_0_0_4"/>
<dbReference type="KEGG" id="meh:M301_0556"/>
<gene>
    <name evidence="2" type="ordered locus">M301_0556</name>
</gene>